<reference evidence="2" key="1">
    <citation type="submission" date="2022-06" db="EMBL/GenBank/DDBJ databases">
        <title>Solitalea sp. MAHUQ-68 isolated from rhizospheric soil.</title>
        <authorList>
            <person name="Huq M.A."/>
        </authorList>
    </citation>
    <scope>NUCLEOTIDE SEQUENCE</scope>
    <source>
        <strain evidence="2">MAHUQ-68</strain>
    </source>
</reference>
<protein>
    <submittedName>
        <fullName evidence="2">YtxH domain-containing protein</fullName>
    </submittedName>
</protein>
<comment type="caution">
    <text evidence="2">The sequence shown here is derived from an EMBL/GenBank/DDBJ whole genome shotgun (WGS) entry which is preliminary data.</text>
</comment>
<evidence type="ECO:0000313" key="2">
    <source>
        <dbReference type="EMBL" id="MCO4294648.1"/>
    </source>
</evidence>
<name>A0A9X2FA16_9SPHI</name>
<dbReference type="AlphaFoldDB" id="A0A9X2FA16"/>
<evidence type="ECO:0000313" key="3">
    <source>
        <dbReference type="Proteomes" id="UP001155182"/>
    </source>
</evidence>
<accession>A0A9X2FA16</accession>
<keyword evidence="1" id="KW-0472">Membrane</keyword>
<keyword evidence="3" id="KW-1185">Reference proteome</keyword>
<keyword evidence="1" id="KW-1133">Transmembrane helix</keyword>
<feature type="transmembrane region" description="Helical" evidence="1">
    <location>
        <begin position="6"/>
        <end position="25"/>
    </location>
</feature>
<gene>
    <name evidence="2" type="ORF">NF867_17435</name>
</gene>
<dbReference type="RefSeq" id="WP_252589679.1">
    <property type="nucleotide sequence ID" value="NZ_JAMWYS010000058.1"/>
</dbReference>
<dbReference type="Proteomes" id="UP001155182">
    <property type="component" value="Unassembled WGS sequence"/>
</dbReference>
<dbReference type="EMBL" id="JAMWYS010000058">
    <property type="protein sequence ID" value="MCO4294648.1"/>
    <property type="molecule type" value="Genomic_DNA"/>
</dbReference>
<keyword evidence="1" id="KW-0812">Transmembrane</keyword>
<proteinExistence type="predicted"/>
<evidence type="ECO:0000256" key="1">
    <source>
        <dbReference type="SAM" id="Phobius"/>
    </source>
</evidence>
<sequence>MNETRSIAAFFTGLCVGVAIGALFTSEKGTDFRNRVVDKLKQTGEDVLDSVKDGIKEVSGFSSKTSSENPLG</sequence>
<organism evidence="2 3">
    <name type="scientific">Solitalea agri</name>
    <dbReference type="NCBI Taxonomy" id="2953739"/>
    <lineage>
        <taxon>Bacteria</taxon>
        <taxon>Pseudomonadati</taxon>
        <taxon>Bacteroidota</taxon>
        <taxon>Sphingobacteriia</taxon>
        <taxon>Sphingobacteriales</taxon>
        <taxon>Sphingobacteriaceae</taxon>
        <taxon>Solitalea</taxon>
    </lineage>
</organism>